<accession>A0A2H1W102</accession>
<protein>
    <submittedName>
        <fullName evidence="1">SFRICE_034732</fullName>
    </submittedName>
</protein>
<name>A0A2H1W102_SPOFR</name>
<sequence>MSDVRVSRRAAWRAARQCRMKGGNNLVTRLPSVGATRSEFYGAATLHVGRGFDPFDPRLLSIKLDVALSLNGLEVSPLSHCIYICMYYVHQGTTVNAGLRTANNGHSPPDQNQTRVCSASRFSLTLKTRQTTLDGCSLIWICGLPRFLSYSDLCVIHKKNPPCQSFDSCCYKSLLFVCIFAYVILNSASGEGIRPFRPGTFVDKIRCRTQPQRVRSLSPITLYRHDISLKKFMTCLAQFFCC</sequence>
<evidence type="ECO:0000313" key="1">
    <source>
        <dbReference type="EMBL" id="SOQ46707.1"/>
    </source>
</evidence>
<organism evidence="1">
    <name type="scientific">Spodoptera frugiperda</name>
    <name type="common">Fall armyworm</name>
    <dbReference type="NCBI Taxonomy" id="7108"/>
    <lineage>
        <taxon>Eukaryota</taxon>
        <taxon>Metazoa</taxon>
        <taxon>Ecdysozoa</taxon>
        <taxon>Arthropoda</taxon>
        <taxon>Hexapoda</taxon>
        <taxon>Insecta</taxon>
        <taxon>Pterygota</taxon>
        <taxon>Neoptera</taxon>
        <taxon>Endopterygota</taxon>
        <taxon>Lepidoptera</taxon>
        <taxon>Glossata</taxon>
        <taxon>Ditrysia</taxon>
        <taxon>Noctuoidea</taxon>
        <taxon>Noctuidae</taxon>
        <taxon>Amphipyrinae</taxon>
        <taxon>Spodoptera</taxon>
    </lineage>
</organism>
<dbReference type="EMBL" id="ODYU01005647">
    <property type="protein sequence ID" value="SOQ46707.1"/>
    <property type="molecule type" value="Genomic_DNA"/>
</dbReference>
<reference evidence="1" key="1">
    <citation type="submission" date="2016-07" db="EMBL/GenBank/DDBJ databases">
        <authorList>
            <person name="Bretaudeau A."/>
        </authorList>
    </citation>
    <scope>NUCLEOTIDE SEQUENCE</scope>
    <source>
        <strain evidence="1">Rice</strain>
        <tissue evidence="1">Whole body</tissue>
    </source>
</reference>
<dbReference type="AlphaFoldDB" id="A0A2H1W102"/>
<proteinExistence type="predicted"/>
<gene>
    <name evidence="1" type="ORF">SFRICE_034732</name>
</gene>